<keyword evidence="4" id="KW-1185">Reference proteome</keyword>
<dbReference type="InterPro" id="IPR057537">
    <property type="entry name" value="C2_C2CD3_N"/>
</dbReference>
<feature type="region of interest" description="Disordered" evidence="2">
    <location>
        <begin position="1441"/>
        <end position="1464"/>
    </location>
</feature>
<feature type="domain" description="C2" evidence="3">
    <location>
        <begin position="983"/>
        <end position="1127"/>
    </location>
</feature>
<keyword evidence="1" id="KW-0175">Coiled coil</keyword>
<dbReference type="InterPro" id="IPR000008">
    <property type="entry name" value="C2_dom"/>
</dbReference>
<dbReference type="Gene3D" id="2.60.40.150">
    <property type="entry name" value="C2 domain"/>
    <property type="match status" value="1"/>
</dbReference>
<dbReference type="GO" id="GO:0060271">
    <property type="term" value="P:cilium assembly"/>
    <property type="evidence" value="ECO:0007669"/>
    <property type="project" value="TreeGrafter"/>
</dbReference>
<dbReference type="RefSeq" id="XP_014475765.1">
    <property type="nucleotide sequence ID" value="XM_014620279.1"/>
</dbReference>
<feature type="compositionally biased region" description="Basic and acidic residues" evidence="2">
    <location>
        <begin position="1441"/>
        <end position="1450"/>
    </location>
</feature>
<dbReference type="SUPFAM" id="SSF49562">
    <property type="entry name" value="C2 domain (Calcium/lipid-binding domain, CaLB)"/>
    <property type="match status" value="2"/>
</dbReference>
<feature type="compositionally biased region" description="Polar residues" evidence="2">
    <location>
        <begin position="1451"/>
        <end position="1464"/>
    </location>
</feature>
<evidence type="ECO:0000256" key="1">
    <source>
        <dbReference type="SAM" id="Coils"/>
    </source>
</evidence>
<dbReference type="GO" id="GO:0034451">
    <property type="term" value="C:centriolar satellite"/>
    <property type="evidence" value="ECO:0007669"/>
    <property type="project" value="TreeGrafter"/>
</dbReference>
<evidence type="ECO:0000256" key="2">
    <source>
        <dbReference type="SAM" id="MobiDB-lite"/>
    </source>
</evidence>
<feature type="region of interest" description="Disordered" evidence="2">
    <location>
        <begin position="1709"/>
        <end position="1728"/>
    </location>
</feature>
<proteinExistence type="predicted"/>
<dbReference type="InterPro" id="IPR035892">
    <property type="entry name" value="C2_domain_sf"/>
</dbReference>
<dbReference type="OrthoDB" id="79771at2759"/>
<dbReference type="Pfam" id="PF00168">
    <property type="entry name" value="C2"/>
    <property type="match status" value="1"/>
</dbReference>
<dbReference type="GO" id="GO:0005814">
    <property type="term" value="C:centriole"/>
    <property type="evidence" value="ECO:0007669"/>
    <property type="project" value="TreeGrafter"/>
</dbReference>
<sequence>MDTEVKLCKSLPPLVEGKVHGSLKLLIDKVFWTKKNPGAVIVVASWWGEYDSAQFRPVDSTTDAVKINKNSTEIYAIKTNATLFEDYVKNCETVELVVIVEETHKVIGTAHIGELLKIFTHKSYSQYVPVLCDGGNKVGEIHVSLELTYLAKLPNMQLKTYKSSKNPENSHDLLSAVDNLQNIREMPLSSYKDIDIKKNTIKPIKVNTFNTYKSILKDKRSEFQESRKNLNEMITNKLVAQIVARAQQLRGAILKETYNEDSLTLSDSSVNNESYLYTSAENEAKLYEYILGNEMTSIQENKALDTLRLTSPTPSLIDLASKTITAYKYDNINTKLNKGSSIKSNISTEDTLYKKTTYTESKGTYPLDHIDSIRIFIKSFTLNSAGYRRAKSTCLQYGTSLSLIYFAQYDITFGTAKRTNIKSNKEVKFIRTCAKKQVGQVIHFNYEGVYGISRHIIKRNFPLKFKIFVRHYNQKLPIELGCGSMNINDIMHTTNLSSTQRITISNKGLKIGELEVTAELGCDRFHFGREFVDAVISAKENIPRLEVKHLTSTNNNKHRNVTGTHSSKSNSRVSPVSAKRIECLTSDNNKDLVAAKDIAEHREQSLDNKKVDTSNPETIVNDKVLLHGLIYVAEGKNLPEFNTYLICRAFWREDKATSQICSNTKNPFYHFSQLVPLIHGTELLERIKDNYIIIEIYSRQNNNRTDNLLGIAKLPIHQLYIAYRDPLILPHLLLSKYPVISVDGWVNINDLVSGKVCGELLALVALGTAEQIALLEVSRGLRNINIITQQISSSQQCRIPDNTNCTSELYKLSGRQNSQCNTEVSNNPGQSTGDDNYTNHTYDTSDRNLIITNCKNQEIQTDISVLKDRRVLEFPFQEDLVSYGSVASSANACALRTNKITIDQSAQTEIEQVEEQERDEEEINREELCLNRLNSNILSDDNDSCSPKNNFQLPTEMYRSVGVGAEYDELDQQQTNIYNDHSNSFAIEENARKDESNINSSFFRAVVDIECALHLPKIERLNELVEPSTYVTFQDLTFKSDFSGQLNSYIITNIYPHNCNPKWNWRYDAKLPTELLLNNEKRLIFKVWYLIDSNTTVVNLEKDTVIGFAAVDLSVLMAGFPTISGWFHIIDFSGKCNGQIKINITPLDSLSSLKKFASISATNLSGYTSQDLSHAKWSYPFSILYSNVEANNAQQTLSHANHNQTECMQDNSKQDESICTANTDHNLENVSTSILSLSLKQKLDELNEITKRLQSRLRDVTNTAFEEDFDSDFEINESNSENEYTDNRSMETLGSAIVATYPPETSRIPKQCKTQSDQTGVISKKQTAFLVENSDNLLLESISNQSTTVNPETTDTGYSSSSNTYSSRYPKHYHYQDPYVLTHNYLSDNNGEYPARGTKTHISHLLDKLSLDFPPKPLTGVDVPMKRDIINLFTKLREHRNNLQDKKENSRSVNTSSVPTQTDNLSAQHAYPGVTSRCTFNMSDVCTSENVFRPTEELQSRSKISTVIREELVAEENDDAEWDELTTYLISTNIRCRNLDGMVHPLLYQHLVPDLQVTSAVSPEEEAVEQLDNRYARNFSTVMNRSTIDRPTENNAVFLLNTQIKSRTNLSEYEENIELLRATPSGVSENINGNIDVTVIHKCSDNDLTPSNSTESTITTSFDKLSVQQVDVGAENYCFAIPKSSVPGVSRQAPDGGNPVEEVKTVAMKRQDDEDENVISDQLKLSDI</sequence>
<evidence type="ECO:0000313" key="5">
    <source>
        <dbReference type="RefSeq" id="XP_014475765.1"/>
    </source>
</evidence>
<dbReference type="GO" id="GO:0061511">
    <property type="term" value="P:centriole elongation"/>
    <property type="evidence" value="ECO:0007669"/>
    <property type="project" value="TreeGrafter"/>
</dbReference>
<dbReference type="PROSITE" id="PS50004">
    <property type="entry name" value="C2"/>
    <property type="match status" value="1"/>
</dbReference>
<reference evidence="5" key="1">
    <citation type="submission" date="2025-08" db="UniProtKB">
        <authorList>
            <consortium name="RefSeq"/>
        </authorList>
    </citation>
    <scope>IDENTIFICATION</scope>
</reference>
<feature type="compositionally biased region" description="Low complexity" evidence="2">
    <location>
        <begin position="1353"/>
        <end position="1365"/>
    </location>
</feature>
<dbReference type="Pfam" id="PF25339">
    <property type="entry name" value="C2_C2CD3_N"/>
    <property type="match status" value="1"/>
</dbReference>
<gene>
    <name evidence="5" type="primary">LOC106745039</name>
</gene>
<accession>A0A6P3XBS8</accession>
<feature type="region of interest" description="Disordered" evidence="2">
    <location>
        <begin position="1346"/>
        <end position="1365"/>
    </location>
</feature>
<dbReference type="Proteomes" id="UP000515204">
    <property type="component" value="Unplaced"/>
</dbReference>
<dbReference type="PANTHER" id="PTHR21254:SF1">
    <property type="entry name" value="C2 DOMAIN-CONTAINING PROTEIN 3"/>
    <property type="match status" value="1"/>
</dbReference>
<evidence type="ECO:0000313" key="4">
    <source>
        <dbReference type="Proteomes" id="UP000515204"/>
    </source>
</evidence>
<feature type="region of interest" description="Disordered" evidence="2">
    <location>
        <begin position="819"/>
        <end position="840"/>
    </location>
</feature>
<protein>
    <submittedName>
        <fullName evidence="5">C2 domain-containing protein 3 isoform X1</fullName>
    </submittedName>
</protein>
<organism evidence="4 5">
    <name type="scientific">Dinoponera quadriceps</name>
    <name type="common">South American ant</name>
    <dbReference type="NCBI Taxonomy" id="609295"/>
    <lineage>
        <taxon>Eukaryota</taxon>
        <taxon>Metazoa</taxon>
        <taxon>Ecdysozoa</taxon>
        <taxon>Arthropoda</taxon>
        <taxon>Hexapoda</taxon>
        <taxon>Insecta</taxon>
        <taxon>Pterygota</taxon>
        <taxon>Neoptera</taxon>
        <taxon>Endopterygota</taxon>
        <taxon>Hymenoptera</taxon>
        <taxon>Apocrita</taxon>
        <taxon>Aculeata</taxon>
        <taxon>Formicoidea</taxon>
        <taxon>Formicidae</taxon>
        <taxon>Ponerinae</taxon>
        <taxon>Ponerini</taxon>
        <taxon>Dinoponera</taxon>
    </lineage>
</organism>
<evidence type="ECO:0000259" key="3">
    <source>
        <dbReference type="PROSITE" id="PS50004"/>
    </source>
</evidence>
<dbReference type="SMART" id="SM00239">
    <property type="entry name" value="C2"/>
    <property type="match status" value="2"/>
</dbReference>
<name>A0A6P3XBS8_DINQU</name>
<dbReference type="KEGG" id="dqu:106745039"/>
<dbReference type="PANTHER" id="PTHR21254">
    <property type="entry name" value="C2 DOMAIN-CONTAINING PROTEIN 3"/>
    <property type="match status" value="1"/>
</dbReference>
<dbReference type="GO" id="GO:0071539">
    <property type="term" value="P:protein localization to centrosome"/>
    <property type="evidence" value="ECO:0007669"/>
    <property type="project" value="TreeGrafter"/>
</dbReference>
<feature type="coiled-coil region" evidence="1">
    <location>
        <begin position="1236"/>
        <end position="1263"/>
    </location>
</feature>
<dbReference type="GeneID" id="106745039"/>